<evidence type="ECO:0000313" key="3">
    <source>
        <dbReference type="Proteomes" id="UP000281594"/>
    </source>
</evidence>
<gene>
    <name evidence="2" type="ORF">D3C57_108420</name>
</gene>
<dbReference type="EMBL" id="QYCY01000001">
    <property type="protein sequence ID" value="RLV78387.1"/>
    <property type="molecule type" value="Genomic_DNA"/>
</dbReference>
<dbReference type="STRING" id="1343740.M271_35195"/>
<dbReference type="Proteomes" id="UP000281594">
    <property type="component" value="Unassembled WGS sequence"/>
</dbReference>
<dbReference type="InterPro" id="IPR007278">
    <property type="entry name" value="DUF397"/>
</dbReference>
<proteinExistence type="predicted"/>
<organism evidence="2 3">
    <name type="scientific">Streptomyces rapamycinicus (strain ATCC 29253 / DSM 41530 / NRRL 5491 / AYB-994)</name>
    <name type="common">Streptomyces hygroscopicus (strain ATCC 29253)</name>
    <dbReference type="NCBI Taxonomy" id="1343740"/>
    <lineage>
        <taxon>Bacteria</taxon>
        <taxon>Bacillati</taxon>
        <taxon>Actinomycetota</taxon>
        <taxon>Actinomycetes</taxon>
        <taxon>Kitasatosporales</taxon>
        <taxon>Streptomycetaceae</taxon>
        <taxon>Streptomyces</taxon>
        <taxon>Streptomyces violaceusniger group</taxon>
    </lineage>
</organism>
<dbReference type="Pfam" id="PF04149">
    <property type="entry name" value="DUF397"/>
    <property type="match status" value="1"/>
</dbReference>
<accession>A0A0A0NMP8</accession>
<dbReference type="AlphaFoldDB" id="A0A0A0NMP8"/>
<comment type="caution">
    <text evidence="2">The sequence shown here is derived from an EMBL/GenBank/DDBJ whole genome shotgun (WGS) entry which is preliminary data.</text>
</comment>
<sequence length="69" mass="7304">MSGLEWRKSSFSSGVGGQDCVEVATAPNGLIRLRESDDPAAVITTDPAPWAAFIRGLKRGDFDHLSGSV</sequence>
<dbReference type="KEGG" id="src:M271_35195"/>
<evidence type="ECO:0000313" key="2">
    <source>
        <dbReference type="EMBL" id="RLV78387.1"/>
    </source>
</evidence>
<name>A0A0A0NMP8_STRRN</name>
<protein>
    <recommendedName>
        <fullName evidence="1">DUF397 domain-containing protein</fullName>
    </recommendedName>
</protein>
<evidence type="ECO:0000259" key="1">
    <source>
        <dbReference type="Pfam" id="PF04149"/>
    </source>
</evidence>
<dbReference type="RefSeq" id="WP_020871927.1">
    <property type="nucleotide sequence ID" value="NC_022785.1"/>
</dbReference>
<reference evidence="2 3" key="1">
    <citation type="journal article" date="2018" name="J. Biol. Chem.">
        <title>Discovery of the actinoplanic acid pathway in Streptomyces rapamycinicus reveals a genetically conserved synergism with rapamycin.</title>
        <authorList>
            <person name="Mrak P."/>
            <person name="Krastel P."/>
            <person name="Pivk Lukancic P."/>
            <person name="Tao J."/>
            <person name="Pistorius D."/>
            <person name="Moore C.M."/>
        </authorList>
    </citation>
    <scope>NUCLEOTIDE SEQUENCE [LARGE SCALE GENOMIC DNA]</scope>
    <source>
        <strain evidence="2 3">NRRL 5491</strain>
    </source>
</reference>
<dbReference type="HOGENOM" id="CLU_131550_1_2_11"/>
<feature type="domain" description="DUF397" evidence="1">
    <location>
        <begin position="4"/>
        <end position="58"/>
    </location>
</feature>